<organism evidence="1 2">
    <name type="scientific">Camellia lanceoleosa</name>
    <dbReference type="NCBI Taxonomy" id="1840588"/>
    <lineage>
        <taxon>Eukaryota</taxon>
        <taxon>Viridiplantae</taxon>
        <taxon>Streptophyta</taxon>
        <taxon>Embryophyta</taxon>
        <taxon>Tracheophyta</taxon>
        <taxon>Spermatophyta</taxon>
        <taxon>Magnoliopsida</taxon>
        <taxon>eudicotyledons</taxon>
        <taxon>Gunneridae</taxon>
        <taxon>Pentapetalae</taxon>
        <taxon>asterids</taxon>
        <taxon>Ericales</taxon>
        <taxon>Theaceae</taxon>
        <taxon>Camellia</taxon>
    </lineage>
</organism>
<evidence type="ECO:0000313" key="2">
    <source>
        <dbReference type="Proteomes" id="UP001060215"/>
    </source>
</evidence>
<proteinExistence type="predicted"/>
<accession>A0ACC0HDQ6</accession>
<keyword evidence="2" id="KW-1185">Reference proteome</keyword>
<comment type="caution">
    <text evidence="1">The sequence shown here is derived from an EMBL/GenBank/DDBJ whole genome shotgun (WGS) entry which is preliminary data.</text>
</comment>
<name>A0ACC0HDQ6_9ERIC</name>
<evidence type="ECO:0000313" key="1">
    <source>
        <dbReference type="EMBL" id="KAI8011002.1"/>
    </source>
</evidence>
<sequence length="108" mass="12487">MNALRCSFMQCFSEAPQNWKYHKWFSTRVLFPAEYKEVIMSSSYVPATTESLDQAQEAKNPTEAISIIYRILENPSSSSEALRIKERPSRISQIFLENKTGQRNSEAF</sequence>
<dbReference type="Proteomes" id="UP001060215">
    <property type="component" value="Chromosome 5"/>
</dbReference>
<gene>
    <name evidence="1" type="ORF">LOK49_LG06G01857</name>
</gene>
<reference evidence="1 2" key="1">
    <citation type="journal article" date="2022" name="Plant J.">
        <title>Chromosome-level genome of Camellia lanceoleosa provides a valuable resource for understanding genome evolution and self-incompatibility.</title>
        <authorList>
            <person name="Gong W."/>
            <person name="Xiao S."/>
            <person name="Wang L."/>
            <person name="Liao Z."/>
            <person name="Chang Y."/>
            <person name="Mo W."/>
            <person name="Hu G."/>
            <person name="Li W."/>
            <person name="Zhao G."/>
            <person name="Zhu H."/>
            <person name="Hu X."/>
            <person name="Ji K."/>
            <person name="Xiang X."/>
            <person name="Song Q."/>
            <person name="Yuan D."/>
            <person name="Jin S."/>
            <person name="Zhang L."/>
        </authorList>
    </citation>
    <scope>NUCLEOTIDE SEQUENCE [LARGE SCALE GENOMIC DNA]</scope>
    <source>
        <strain evidence="1">SQ_2022a</strain>
    </source>
</reference>
<protein>
    <submittedName>
        <fullName evidence="1">Uncharacterized protein</fullName>
    </submittedName>
</protein>
<dbReference type="EMBL" id="CM045762">
    <property type="protein sequence ID" value="KAI8011002.1"/>
    <property type="molecule type" value="Genomic_DNA"/>
</dbReference>